<dbReference type="AlphaFoldDB" id="A0AAD3XPG1"/>
<keyword evidence="3" id="KW-1185">Reference proteome</keyword>
<accession>A0AAD3XPG1</accession>
<dbReference type="Proteomes" id="UP001279734">
    <property type="component" value="Unassembled WGS sequence"/>
</dbReference>
<protein>
    <submittedName>
        <fullName evidence="2">Uncharacterized protein</fullName>
    </submittedName>
</protein>
<feature type="transmembrane region" description="Helical" evidence="1">
    <location>
        <begin position="12"/>
        <end position="32"/>
    </location>
</feature>
<dbReference type="EMBL" id="BSYO01000011">
    <property type="protein sequence ID" value="GMH11701.1"/>
    <property type="molecule type" value="Genomic_DNA"/>
</dbReference>
<keyword evidence="1" id="KW-0812">Transmembrane</keyword>
<name>A0AAD3XPG1_NEPGR</name>
<proteinExistence type="predicted"/>
<evidence type="ECO:0000256" key="1">
    <source>
        <dbReference type="SAM" id="Phobius"/>
    </source>
</evidence>
<gene>
    <name evidence="2" type="ORF">Nepgr_013542</name>
</gene>
<keyword evidence="1" id="KW-0472">Membrane</keyword>
<keyword evidence="1" id="KW-1133">Transmembrane helix</keyword>
<evidence type="ECO:0000313" key="2">
    <source>
        <dbReference type="EMBL" id="GMH11701.1"/>
    </source>
</evidence>
<sequence length="169" mass="18076">MCCFNVEILLGWGLAAIALLELVGWFANFAAVGMINADGMFDHCSLLLGVCWNLQAFHGLLGLQMKSSWVLLELLLDDFIWQTAVGVALAFVLSSSSKSPGWAKPVCTGLYAGLESDLSFVQSRCSRVLREQVQILLSLGLADGQLGDGLHGISADHIRITAGKSPPAK</sequence>
<reference evidence="2" key="1">
    <citation type="submission" date="2023-05" db="EMBL/GenBank/DDBJ databases">
        <title>Nepenthes gracilis genome sequencing.</title>
        <authorList>
            <person name="Fukushima K."/>
        </authorList>
    </citation>
    <scope>NUCLEOTIDE SEQUENCE</scope>
    <source>
        <strain evidence="2">SING2019-196</strain>
    </source>
</reference>
<comment type="caution">
    <text evidence="2">The sequence shown here is derived from an EMBL/GenBank/DDBJ whole genome shotgun (WGS) entry which is preliminary data.</text>
</comment>
<evidence type="ECO:0000313" key="3">
    <source>
        <dbReference type="Proteomes" id="UP001279734"/>
    </source>
</evidence>
<organism evidence="2 3">
    <name type="scientific">Nepenthes gracilis</name>
    <name type="common">Slender pitcher plant</name>
    <dbReference type="NCBI Taxonomy" id="150966"/>
    <lineage>
        <taxon>Eukaryota</taxon>
        <taxon>Viridiplantae</taxon>
        <taxon>Streptophyta</taxon>
        <taxon>Embryophyta</taxon>
        <taxon>Tracheophyta</taxon>
        <taxon>Spermatophyta</taxon>
        <taxon>Magnoliopsida</taxon>
        <taxon>eudicotyledons</taxon>
        <taxon>Gunneridae</taxon>
        <taxon>Pentapetalae</taxon>
        <taxon>Caryophyllales</taxon>
        <taxon>Nepenthaceae</taxon>
        <taxon>Nepenthes</taxon>
    </lineage>
</organism>